<keyword evidence="3" id="KW-1133">Transmembrane helix</keyword>
<keyword evidence="3" id="KW-0812">Transmembrane</keyword>
<evidence type="ECO:0000259" key="4">
    <source>
        <dbReference type="Pfam" id="PF00535"/>
    </source>
</evidence>
<dbReference type="Proteomes" id="UP000006681">
    <property type="component" value="Chromosome"/>
</dbReference>
<evidence type="ECO:0000256" key="2">
    <source>
        <dbReference type="ARBA" id="ARBA00022679"/>
    </source>
</evidence>
<dbReference type="GO" id="GO:0016757">
    <property type="term" value="F:glycosyltransferase activity"/>
    <property type="evidence" value="ECO:0007669"/>
    <property type="project" value="UniProtKB-KW"/>
</dbReference>
<gene>
    <name evidence="5" type="ordered locus">Vdis_0434</name>
</gene>
<reference evidence="5 6" key="1">
    <citation type="journal article" date="2010" name="Stand. Genomic Sci.">
        <title>Complete genome sequence of Vulcanisaeta distributa type strain (IC-017).</title>
        <authorList>
            <person name="Mavromatis K."/>
            <person name="Sikorski J."/>
            <person name="Pabst E."/>
            <person name="Teshima H."/>
            <person name="Lapidus A."/>
            <person name="Lucas S."/>
            <person name="Nolan M."/>
            <person name="Glavina Del Rio T."/>
            <person name="Cheng J.F."/>
            <person name="Bruce D."/>
            <person name="Goodwin L."/>
            <person name="Pitluck S."/>
            <person name="Liolios K."/>
            <person name="Ivanova N."/>
            <person name="Mikhailova N."/>
            <person name="Pati A."/>
            <person name="Chen A."/>
            <person name="Palaniappan K."/>
            <person name="Land M."/>
            <person name="Hauser L."/>
            <person name="Chang Y.J."/>
            <person name="Jeffries C.D."/>
            <person name="Rohde M."/>
            <person name="Spring S."/>
            <person name="Goker M."/>
            <person name="Wirth R."/>
            <person name="Woyke T."/>
            <person name="Bristow J."/>
            <person name="Eisen J.A."/>
            <person name="Markowitz V."/>
            <person name="Hugenholtz P."/>
            <person name="Klenk H.P."/>
            <person name="Kyrpides N.C."/>
        </authorList>
    </citation>
    <scope>NUCLEOTIDE SEQUENCE [LARGE SCALE GENOMIC DNA]</scope>
    <source>
        <strain evidence="6">DSM 14429 / JCM 11212 / NBRC 100878 / IC-017</strain>
    </source>
</reference>
<dbReference type="HOGENOM" id="CLU_062567_0_0_2"/>
<keyword evidence="3" id="KW-0472">Membrane</keyword>
<keyword evidence="6" id="KW-1185">Reference proteome</keyword>
<reference evidence="6" key="2">
    <citation type="journal article" date="2010" name="Stand. Genomic Sci.">
        <title>Complete genome sequence of Vulcanisaeta distributa type strain (IC-017T).</title>
        <authorList>
            <person name="Mavromatis K."/>
            <person name="Sikorski J."/>
            <person name="Pabst E."/>
            <person name="Teshima H."/>
            <person name="Lapidus A."/>
            <person name="Lucas S."/>
            <person name="Nolan M."/>
            <person name="Glavina Del Rio T."/>
            <person name="Cheng J."/>
            <person name="Bruce D."/>
            <person name="Goodwin L."/>
            <person name="Pitluck S."/>
            <person name="Liolios K."/>
            <person name="Ivanova N."/>
            <person name="Mikhailova N."/>
            <person name="Pati A."/>
            <person name="Chen A."/>
            <person name="Palaniappan K."/>
            <person name="Land M."/>
            <person name="Hauser L."/>
            <person name="Chang Y."/>
            <person name="Jeffries C."/>
            <person name="Rohde M."/>
            <person name="Spring S."/>
            <person name="Goker M."/>
            <person name="Wirth R."/>
            <person name="Woyke T."/>
            <person name="Bristow J."/>
            <person name="Eisen J."/>
            <person name="Markowitz V."/>
            <person name="Hugenholtz P."/>
            <person name="Klenk H."/>
            <person name="Kyrpides N."/>
        </authorList>
    </citation>
    <scope>NUCLEOTIDE SEQUENCE [LARGE SCALE GENOMIC DNA]</scope>
    <source>
        <strain evidence="6">DSM 14429 / JCM 11212 / NBRC 100878 / IC-017</strain>
    </source>
</reference>
<keyword evidence="2 5" id="KW-0808">Transferase</keyword>
<dbReference type="InterPro" id="IPR029044">
    <property type="entry name" value="Nucleotide-diphossugar_trans"/>
</dbReference>
<dbReference type="OrthoDB" id="43988at2157"/>
<feature type="transmembrane region" description="Helical" evidence="3">
    <location>
        <begin position="308"/>
        <end position="338"/>
    </location>
</feature>
<evidence type="ECO:0000256" key="1">
    <source>
        <dbReference type="ARBA" id="ARBA00022676"/>
    </source>
</evidence>
<dbReference type="PANTHER" id="PTHR43630">
    <property type="entry name" value="POLY-BETA-1,6-N-ACETYL-D-GLUCOSAMINE SYNTHASE"/>
    <property type="match status" value="1"/>
</dbReference>
<dbReference type="CAZy" id="GT2">
    <property type="family name" value="Glycosyltransferase Family 2"/>
</dbReference>
<dbReference type="EMBL" id="CP002100">
    <property type="protein sequence ID" value="ADN49835.1"/>
    <property type="molecule type" value="Genomic_DNA"/>
</dbReference>
<evidence type="ECO:0000256" key="3">
    <source>
        <dbReference type="SAM" id="Phobius"/>
    </source>
</evidence>
<dbReference type="STRING" id="572478.Vdis_0434"/>
<keyword evidence="1" id="KW-0328">Glycosyltransferase</keyword>
<sequence length="374" mass="42761">MVSLLIEELGIALIMMHFITPSIYYVIARSWLRLGNGVGSDNVLDADPPFVSIIIPTYNEAKVITQKLNNIYMQDYPRDRFEVIIVDSGSTDGTIELVREWVKGHGDVNVRVIEEGVRRGKMHALNTALRNTKGDIIVVTDADSAWLKDSLRNAIAWLMNKDVGAVSCNKIPRTDKGIEAEYRNYYGLLRLAESRKFSSAIFHGELAAFRRDLLERVGGFPTDLGADDSHTAGLISIMGYRAIIPEDVKCIEYVPSKGYWMWRVRRAQHLIQHFLRFLRYMLIEGKDPPRDYRQIMLYESYLHLINPWLFMVGLIFIVLSAIHGALIPIALLLIGAALLANKFFRTWVMTQVILVVAAIRNLWNKELVWRKIEK</sequence>
<accession>E1QU38</accession>
<evidence type="ECO:0000313" key="5">
    <source>
        <dbReference type="EMBL" id="ADN49835.1"/>
    </source>
</evidence>
<organism evidence="5 6">
    <name type="scientific">Vulcanisaeta distributa (strain DSM 14429 / JCM 11212 / NBRC 100878 / IC-017)</name>
    <dbReference type="NCBI Taxonomy" id="572478"/>
    <lineage>
        <taxon>Archaea</taxon>
        <taxon>Thermoproteota</taxon>
        <taxon>Thermoprotei</taxon>
        <taxon>Thermoproteales</taxon>
        <taxon>Thermoproteaceae</taxon>
        <taxon>Vulcanisaeta</taxon>
    </lineage>
</organism>
<proteinExistence type="predicted"/>
<feature type="domain" description="Glycosyltransferase 2-like" evidence="4">
    <location>
        <begin position="52"/>
        <end position="217"/>
    </location>
</feature>
<dbReference type="eggNOG" id="arCOG01389">
    <property type="taxonomic scope" value="Archaea"/>
</dbReference>
<dbReference type="PANTHER" id="PTHR43630:SF1">
    <property type="entry name" value="POLY-BETA-1,6-N-ACETYL-D-GLUCOSAMINE SYNTHASE"/>
    <property type="match status" value="1"/>
</dbReference>
<name>E1QU38_VULDI</name>
<dbReference type="Pfam" id="PF00535">
    <property type="entry name" value="Glycos_transf_2"/>
    <property type="match status" value="1"/>
</dbReference>
<protein>
    <submittedName>
        <fullName evidence="5">Glycosyl transferase family 2</fullName>
    </submittedName>
</protein>
<dbReference type="Gene3D" id="3.90.550.10">
    <property type="entry name" value="Spore Coat Polysaccharide Biosynthesis Protein SpsA, Chain A"/>
    <property type="match status" value="1"/>
</dbReference>
<evidence type="ECO:0000313" key="6">
    <source>
        <dbReference type="Proteomes" id="UP000006681"/>
    </source>
</evidence>
<dbReference type="KEGG" id="vdi:Vdis_0434"/>
<feature type="transmembrane region" description="Helical" evidence="3">
    <location>
        <begin position="344"/>
        <end position="363"/>
    </location>
</feature>
<dbReference type="GeneID" id="9751352"/>
<dbReference type="InterPro" id="IPR001173">
    <property type="entry name" value="Glyco_trans_2-like"/>
</dbReference>
<dbReference type="AlphaFoldDB" id="E1QU38"/>
<dbReference type="RefSeq" id="WP_013335560.1">
    <property type="nucleotide sequence ID" value="NC_014537.1"/>
</dbReference>
<feature type="transmembrane region" description="Helical" evidence="3">
    <location>
        <begin position="6"/>
        <end position="27"/>
    </location>
</feature>
<dbReference type="SUPFAM" id="SSF53448">
    <property type="entry name" value="Nucleotide-diphospho-sugar transferases"/>
    <property type="match status" value="1"/>
</dbReference>